<reference evidence="3" key="1">
    <citation type="submission" date="2020-02" db="EMBL/GenBank/DDBJ databases">
        <title>Streptomyces sp. ASO4wet.</title>
        <authorList>
            <person name="Risdian C."/>
            <person name="Landwehr W."/>
            <person name="Schupp P."/>
            <person name="Wink J."/>
        </authorList>
    </citation>
    <scope>NUCLEOTIDE SEQUENCE [LARGE SCALE GENOMIC DNA]</scope>
    <source>
        <strain evidence="3">ASO4wet</strain>
    </source>
</reference>
<dbReference type="AlphaFoldDB" id="A0A7T1T2H3"/>
<name>A0A7T1T2H3_9ACTN</name>
<dbReference type="KEGG" id="sbat:G4Z16_00775"/>
<feature type="region of interest" description="Disordered" evidence="1">
    <location>
        <begin position="114"/>
        <end position="139"/>
    </location>
</feature>
<protein>
    <submittedName>
        <fullName evidence="2">Uncharacterized protein</fullName>
    </submittedName>
</protein>
<dbReference type="RefSeq" id="WP_197348664.1">
    <property type="nucleotide sequence ID" value="NZ_CP048882.1"/>
</dbReference>
<accession>A0A7T1T2H3</accession>
<proteinExistence type="predicted"/>
<evidence type="ECO:0000313" key="3">
    <source>
        <dbReference type="Proteomes" id="UP000595046"/>
    </source>
</evidence>
<gene>
    <name evidence="2" type="ORF">G4Z16_00775</name>
</gene>
<sequence>MPALPTPDTRRFRRRVKDLAQRIEDTFDTPADEASLCWEDCPVPRIVAETFLQLLAWTEETEVLRARLTSRPHPPEREEELIRQLERQIERRNFRYNTTRIYLNAFTPAVACTPEPEPCTSAPSQAPAPGPVSVTTRRR</sequence>
<evidence type="ECO:0000313" key="2">
    <source>
        <dbReference type="EMBL" id="QPP05165.1"/>
    </source>
</evidence>
<evidence type="ECO:0000256" key="1">
    <source>
        <dbReference type="SAM" id="MobiDB-lite"/>
    </source>
</evidence>
<organism evidence="2 3">
    <name type="scientific">Streptomyces bathyalis</name>
    <dbReference type="NCBI Taxonomy" id="2710756"/>
    <lineage>
        <taxon>Bacteria</taxon>
        <taxon>Bacillati</taxon>
        <taxon>Actinomycetota</taxon>
        <taxon>Actinomycetes</taxon>
        <taxon>Kitasatosporales</taxon>
        <taxon>Streptomycetaceae</taxon>
        <taxon>Streptomyces</taxon>
    </lineage>
</organism>
<keyword evidence="3" id="KW-1185">Reference proteome</keyword>
<dbReference type="EMBL" id="CP048882">
    <property type="protein sequence ID" value="QPP05165.1"/>
    <property type="molecule type" value="Genomic_DNA"/>
</dbReference>
<dbReference type="Proteomes" id="UP000595046">
    <property type="component" value="Chromosome"/>
</dbReference>